<dbReference type="InterPro" id="IPR029063">
    <property type="entry name" value="SAM-dependent_MTases_sf"/>
</dbReference>
<evidence type="ECO:0000256" key="4">
    <source>
        <dbReference type="ARBA" id="ARBA00022679"/>
    </source>
</evidence>
<evidence type="ECO:0000256" key="3">
    <source>
        <dbReference type="ARBA" id="ARBA00022603"/>
    </source>
</evidence>
<evidence type="ECO:0000313" key="7">
    <source>
        <dbReference type="EMBL" id="WQH16124.1"/>
    </source>
</evidence>
<dbReference type="EC" id="2.1.1.72" evidence="2"/>
<protein>
    <recommendedName>
        <fullName evidence="2">site-specific DNA-methyltransferase (adenine-specific)</fullName>
        <ecNumber evidence="2">2.1.1.72</ecNumber>
    </recommendedName>
</protein>
<keyword evidence="8" id="KW-1185">Reference proteome</keyword>
<proteinExistence type="inferred from homology"/>
<evidence type="ECO:0000256" key="6">
    <source>
        <dbReference type="ARBA" id="ARBA00047942"/>
    </source>
</evidence>
<keyword evidence="5" id="KW-0949">S-adenosyl-L-methionine</keyword>
<evidence type="ECO:0000256" key="5">
    <source>
        <dbReference type="ARBA" id="ARBA00022691"/>
    </source>
</evidence>
<gene>
    <name evidence="7" type="ORF">SR882_10215</name>
</gene>
<dbReference type="InterPro" id="IPR023095">
    <property type="entry name" value="Ade_MeTrfase_dom_2"/>
</dbReference>
<dbReference type="Proteomes" id="UP001327459">
    <property type="component" value="Chromosome"/>
</dbReference>
<dbReference type="RefSeq" id="WP_322521139.1">
    <property type="nucleotide sequence ID" value="NZ_CP140153.1"/>
</dbReference>
<evidence type="ECO:0000256" key="1">
    <source>
        <dbReference type="ARBA" id="ARBA00006594"/>
    </source>
</evidence>
<dbReference type="PIRSF" id="PIRSF000398">
    <property type="entry name" value="M_m6A_EcoRV"/>
    <property type="match status" value="1"/>
</dbReference>
<keyword evidence="3 7" id="KW-0489">Methyltransferase</keyword>
<organism evidence="7 8">
    <name type="scientific">Guyparkeria halophila</name>
    <dbReference type="NCBI Taxonomy" id="47960"/>
    <lineage>
        <taxon>Bacteria</taxon>
        <taxon>Pseudomonadati</taxon>
        <taxon>Pseudomonadota</taxon>
        <taxon>Gammaproteobacteria</taxon>
        <taxon>Chromatiales</taxon>
        <taxon>Thioalkalibacteraceae</taxon>
        <taxon>Guyparkeria</taxon>
    </lineage>
</organism>
<dbReference type="GO" id="GO:0008168">
    <property type="term" value="F:methyltransferase activity"/>
    <property type="evidence" value="ECO:0007669"/>
    <property type="project" value="UniProtKB-KW"/>
</dbReference>
<dbReference type="PANTHER" id="PTHR30481">
    <property type="entry name" value="DNA ADENINE METHYLASE"/>
    <property type="match status" value="1"/>
</dbReference>
<comment type="similarity">
    <text evidence="1">Belongs to the N(4)/N(6)-methyltransferase family.</text>
</comment>
<dbReference type="Pfam" id="PF02086">
    <property type="entry name" value="MethyltransfD12"/>
    <property type="match status" value="1"/>
</dbReference>
<reference evidence="7 8" key="1">
    <citation type="submission" date="2023-11" db="EMBL/GenBank/DDBJ databases">
        <title>MicrobeMod: A computational toolkit for identifying prokaryotic methylation and restriction-modification with nanopore sequencing.</title>
        <authorList>
            <person name="Crits-Christoph A."/>
            <person name="Kang S.C."/>
            <person name="Lee H."/>
            <person name="Ostrov N."/>
        </authorList>
    </citation>
    <scope>NUCLEOTIDE SEQUENCE [LARGE SCALE GENOMIC DNA]</scope>
    <source>
        <strain evidence="7 8">ATCC 49870</strain>
    </source>
</reference>
<comment type="catalytic activity">
    <reaction evidence="6">
        <text>a 2'-deoxyadenosine in DNA + S-adenosyl-L-methionine = an N(6)-methyl-2'-deoxyadenosine in DNA + S-adenosyl-L-homocysteine + H(+)</text>
        <dbReference type="Rhea" id="RHEA:15197"/>
        <dbReference type="Rhea" id="RHEA-COMP:12418"/>
        <dbReference type="Rhea" id="RHEA-COMP:12419"/>
        <dbReference type="ChEBI" id="CHEBI:15378"/>
        <dbReference type="ChEBI" id="CHEBI:57856"/>
        <dbReference type="ChEBI" id="CHEBI:59789"/>
        <dbReference type="ChEBI" id="CHEBI:90615"/>
        <dbReference type="ChEBI" id="CHEBI:90616"/>
        <dbReference type="EC" id="2.1.1.72"/>
    </reaction>
</comment>
<evidence type="ECO:0000313" key="8">
    <source>
        <dbReference type="Proteomes" id="UP001327459"/>
    </source>
</evidence>
<dbReference type="PANTHER" id="PTHR30481:SF4">
    <property type="entry name" value="SITE-SPECIFIC DNA-METHYLTRANSFERASE (ADENINE-SPECIFIC)"/>
    <property type="match status" value="1"/>
</dbReference>
<sequence length="254" mass="29496">MANPIIPWMGGKRRLARRIIPLIPSHECYVEPFAGAGAIFFRKDPSKVEVLNDVDADLVNLYRVVQHHLEDFVRQFKWALISRQSFLWNQHADPDGLTDIQRAARFYYLQKLTFGAKPTGRTFGVSTTTPPRLNLLRMEQDLSEAHLRLSRVVVERLDWLECMRRYDRHGTFFYCDPPYWGTAGYGKSKDLNLDHYGELAKQARDGKAKVMVSINDHPDIREVFRGFDMTELDINYTVGGKRKAAKELLIRSWH</sequence>
<dbReference type="InterPro" id="IPR012263">
    <property type="entry name" value="M_m6A_EcoRV"/>
</dbReference>
<keyword evidence="4" id="KW-0808">Transferase</keyword>
<dbReference type="InterPro" id="IPR012327">
    <property type="entry name" value="MeTrfase_D12"/>
</dbReference>
<evidence type="ECO:0000256" key="2">
    <source>
        <dbReference type="ARBA" id="ARBA00011900"/>
    </source>
</evidence>
<dbReference type="GO" id="GO:0032259">
    <property type="term" value="P:methylation"/>
    <property type="evidence" value="ECO:0007669"/>
    <property type="project" value="UniProtKB-KW"/>
</dbReference>
<dbReference type="PRINTS" id="PR00505">
    <property type="entry name" value="D12N6MTFRASE"/>
</dbReference>
<dbReference type="Gene3D" id="1.10.1020.10">
    <property type="entry name" value="Adenine-specific Methyltransferase, Domain 2"/>
    <property type="match status" value="1"/>
</dbReference>
<name>A0ABZ0YVD5_9GAMM</name>
<dbReference type="EMBL" id="CP140153">
    <property type="protein sequence ID" value="WQH16124.1"/>
    <property type="molecule type" value="Genomic_DNA"/>
</dbReference>
<dbReference type="Gene3D" id="3.40.50.150">
    <property type="entry name" value="Vaccinia Virus protein VP39"/>
    <property type="match status" value="1"/>
</dbReference>
<accession>A0ABZ0YVD5</accession>
<dbReference type="SUPFAM" id="SSF53335">
    <property type="entry name" value="S-adenosyl-L-methionine-dependent methyltransferases"/>
    <property type="match status" value="1"/>
</dbReference>